<gene>
    <name evidence="10" type="ORF">A4A58_27520</name>
</gene>
<evidence type="ECO:0000313" key="11">
    <source>
        <dbReference type="Proteomes" id="UP000076574"/>
    </source>
</evidence>
<organism evidence="10 11">
    <name type="scientific">Tardiphaga robiniae</name>
    <dbReference type="NCBI Taxonomy" id="943830"/>
    <lineage>
        <taxon>Bacteria</taxon>
        <taxon>Pseudomonadati</taxon>
        <taxon>Pseudomonadota</taxon>
        <taxon>Alphaproteobacteria</taxon>
        <taxon>Hyphomicrobiales</taxon>
        <taxon>Nitrobacteraceae</taxon>
        <taxon>Tardiphaga</taxon>
    </lineage>
</organism>
<evidence type="ECO:0000259" key="8">
    <source>
        <dbReference type="PROSITE" id="PS50192"/>
    </source>
</evidence>
<protein>
    <submittedName>
        <fullName evidence="10">Chemotaxis protein</fullName>
    </submittedName>
</protein>
<evidence type="ECO:0000256" key="4">
    <source>
        <dbReference type="ARBA" id="ARBA00029447"/>
    </source>
</evidence>
<dbReference type="RefSeq" id="WP_068732652.1">
    <property type="nucleotide sequence ID" value="NZ_LVYV01000011.1"/>
</dbReference>
<comment type="caution">
    <text evidence="10">The sequence shown here is derived from an EMBL/GenBank/DDBJ whole genome shotgun (WGS) entry which is preliminary data.</text>
</comment>
<evidence type="ECO:0000256" key="3">
    <source>
        <dbReference type="ARBA" id="ARBA00023224"/>
    </source>
</evidence>
<dbReference type="STRING" id="943830.A4A58_27520"/>
<comment type="subcellular location">
    <subcellularLocation>
        <location evidence="1">Cell inner membrane</location>
        <topology evidence="1">Multi-pass membrane protein</topology>
    </subcellularLocation>
</comment>
<keyword evidence="6" id="KW-1133">Transmembrane helix</keyword>
<evidence type="ECO:0000256" key="1">
    <source>
        <dbReference type="ARBA" id="ARBA00004429"/>
    </source>
</evidence>
<dbReference type="Pfam" id="PF00672">
    <property type="entry name" value="HAMP"/>
    <property type="match status" value="1"/>
</dbReference>
<keyword evidence="11" id="KW-1185">Reference proteome</keyword>
<dbReference type="InterPro" id="IPR004089">
    <property type="entry name" value="MCPsignal_dom"/>
</dbReference>
<keyword evidence="6" id="KW-0812">Transmembrane</keyword>
<dbReference type="Gene3D" id="1.10.8.500">
    <property type="entry name" value="HAMP domain in histidine kinase"/>
    <property type="match status" value="1"/>
</dbReference>
<evidence type="ECO:0000313" key="10">
    <source>
        <dbReference type="EMBL" id="KZD23464.1"/>
    </source>
</evidence>
<sequence>MALTSFIGKFGRFRFSRPRWGIRGSLFAAFAVIAGMAILISAGAGMILGQLGGMMTDLNGRDIPKLTASLQLATASESLASQGPMLLASSSPDVLKERSQRMRDTHKIAVEKLDTIAKLGADKAVVAALADTVKNIEDTIRSLGAATQERLDAVAQHQKQYDSLRTAAANFVKMSEPAATDAQNVMNDTLRATVFSAEDSGEAARVIVQVGEVVASTNLISSDLMAALSAGSSEALSPIEDNFKAAQTRVKSNLDALVGIKGTKELKEAALQLLAIGDGKNSVFKVRQKEMDTVEYGELILDETRKLNVGLGMSVKQLVDKVRSETDAATTQAQTTITLATQVMLGLGALTLIGSALFVWLYVGRSILRRLAQLQRAMQRLSSGDLDTEIARSRQQDEIAAMAGTLEVFRDSMINARTLSAEQDQDRIAKGERTSRIEARIVDFESKVRNALEKLQSSADSMQSTAQSMSATADRSSALVSAVASAAEETSVNVQTVSAGTEQLSSSINEISRQVVTSTEIAAKAVNEAGETDATMQGLADNANRISVVIDLIQTIASQTNLLALNATIEAARAGDAGRGFAVVASEVKSLADQTAKATDEIRTQIVSMQQVTSTAVGAIRNIGQTIAEINHVSAAIATAVEQQGAATREIARNIQHAAGGTSEVSSNIVGVSDASTQAGTAANDVLGASGELRREADVLRGEIDEFLTSIRAA</sequence>
<dbReference type="GO" id="GO:0007165">
    <property type="term" value="P:signal transduction"/>
    <property type="evidence" value="ECO:0007669"/>
    <property type="project" value="UniProtKB-KW"/>
</dbReference>
<feature type="domain" description="T-SNARE coiled-coil homology" evidence="8">
    <location>
        <begin position="610"/>
        <end position="672"/>
    </location>
</feature>
<dbReference type="GO" id="GO:0005886">
    <property type="term" value="C:plasma membrane"/>
    <property type="evidence" value="ECO:0007669"/>
    <property type="project" value="UniProtKB-SubCell"/>
</dbReference>
<feature type="transmembrane region" description="Helical" evidence="6">
    <location>
        <begin position="343"/>
        <end position="363"/>
    </location>
</feature>
<dbReference type="PROSITE" id="PS50885">
    <property type="entry name" value="HAMP"/>
    <property type="match status" value="1"/>
</dbReference>
<dbReference type="PROSITE" id="PS50111">
    <property type="entry name" value="CHEMOTAXIS_TRANSDUC_2"/>
    <property type="match status" value="1"/>
</dbReference>
<dbReference type="InterPro" id="IPR003660">
    <property type="entry name" value="HAMP_dom"/>
</dbReference>
<dbReference type="PANTHER" id="PTHR32089">
    <property type="entry name" value="METHYL-ACCEPTING CHEMOTAXIS PROTEIN MCPB"/>
    <property type="match status" value="1"/>
</dbReference>
<dbReference type="Pfam" id="PF21689">
    <property type="entry name" value="TorS_sensor_domain"/>
    <property type="match status" value="1"/>
</dbReference>
<dbReference type="SUPFAM" id="SSF58104">
    <property type="entry name" value="Methyl-accepting chemotaxis protein (MCP) signaling domain"/>
    <property type="match status" value="1"/>
</dbReference>
<dbReference type="Proteomes" id="UP000076574">
    <property type="component" value="Unassembled WGS sequence"/>
</dbReference>
<reference evidence="10 11" key="1">
    <citation type="submission" date="2016-03" db="EMBL/GenBank/DDBJ databases">
        <title>Microsymbionts genomes from the relict species Vavilovia formosa (Stev.) Fed.</title>
        <authorList>
            <person name="Kopat V."/>
            <person name="Chirak E."/>
            <person name="Kimeklis A."/>
            <person name="Andronov E."/>
        </authorList>
    </citation>
    <scope>NUCLEOTIDE SEQUENCE [LARGE SCALE GENOMIC DNA]</scope>
    <source>
        <strain evidence="10 11">Vaf07</strain>
    </source>
</reference>
<keyword evidence="2" id="KW-0997">Cell inner membrane</keyword>
<evidence type="ECO:0000256" key="5">
    <source>
        <dbReference type="PROSITE-ProRule" id="PRU00284"/>
    </source>
</evidence>
<name>A0A161QQA8_9BRAD</name>
<feature type="domain" description="HAMP" evidence="9">
    <location>
        <begin position="365"/>
        <end position="418"/>
    </location>
</feature>
<dbReference type="InterPro" id="IPR000727">
    <property type="entry name" value="T_SNARE_dom"/>
</dbReference>
<keyword evidence="3 5" id="KW-0807">Transducer</keyword>
<dbReference type="Gene3D" id="1.20.58.920">
    <property type="match status" value="1"/>
</dbReference>
<dbReference type="SMART" id="SM00304">
    <property type="entry name" value="HAMP"/>
    <property type="match status" value="1"/>
</dbReference>
<dbReference type="InterPro" id="IPR038188">
    <property type="entry name" value="TorS_sensor_sf"/>
</dbReference>
<accession>A0A161QQA8</accession>
<evidence type="ECO:0000259" key="7">
    <source>
        <dbReference type="PROSITE" id="PS50111"/>
    </source>
</evidence>
<proteinExistence type="inferred from homology"/>
<dbReference type="EMBL" id="LVYV01000011">
    <property type="protein sequence ID" value="KZD23464.1"/>
    <property type="molecule type" value="Genomic_DNA"/>
</dbReference>
<evidence type="ECO:0000256" key="6">
    <source>
        <dbReference type="SAM" id="Phobius"/>
    </source>
</evidence>
<dbReference type="Pfam" id="PF00015">
    <property type="entry name" value="MCPsignal"/>
    <property type="match status" value="1"/>
</dbReference>
<dbReference type="PROSITE" id="PS50192">
    <property type="entry name" value="T_SNARE"/>
    <property type="match status" value="1"/>
</dbReference>
<dbReference type="OrthoDB" id="3378718at2"/>
<keyword evidence="6" id="KW-0472">Membrane</keyword>
<comment type="similarity">
    <text evidence="4">Belongs to the methyl-accepting chemotaxis (MCP) protein family.</text>
</comment>
<evidence type="ECO:0000256" key="2">
    <source>
        <dbReference type="ARBA" id="ARBA00022519"/>
    </source>
</evidence>
<evidence type="ECO:0000259" key="9">
    <source>
        <dbReference type="PROSITE" id="PS50885"/>
    </source>
</evidence>
<dbReference type="CDD" id="cd06225">
    <property type="entry name" value="HAMP"/>
    <property type="match status" value="1"/>
</dbReference>
<dbReference type="Gene3D" id="1.10.287.950">
    <property type="entry name" value="Methyl-accepting chemotaxis protein"/>
    <property type="match status" value="1"/>
</dbReference>
<dbReference type="SMART" id="SM00283">
    <property type="entry name" value="MA"/>
    <property type="match status" value="1"/>
</dbReference>
<feature type="domain" description="Methyl-accepting transducer" evidence="7">
    <location>
        <begin position="451"/>
        <end position="694"/>
    </location>
</feature>
<dbReference type="PANTHER" id="PTHR32089:SF112">
    <property type="entry name" value="LYSOZYME-LIKE PROTEIN-RELATED"/>
    <property type="match status" value="1"/>
</dbReference>
<keyword evidence="2" id="KW-1003">Cell membrane</keyword>
<feature type="transmembrane region" description="Helical" evidence="6">
    <location>
        <begin position="20"/>
        <end position="48"/>
    </location>
</feature>
<dbReference type="AlphaFoldDB" id="A0A161QQA8"/>